<dbReference type="Proteomes" id="UP000828048">
    <property type="component" value="Chromosome 9"/>
</dbReference>
<accession>A0ACB7ZMY5</accession>
<proteinExistence type="predicted"/>
<protein>
    <submittedName>
        <fullName evidence="1">Uncharacterized protein</fullName>
    </submittedName>
</protein>
<evidence type="ECO:0000313" key="2">
    <source>
        <dbReference type="Proteomes" id="UP000828048"/>
    </source>
</evidence>
<comment type="caution">
    <text evidence="1">The sequence shown here is derived from an EMBL/GenBank/DDBJ whole genome shotgun (WGS) entry which is preliminary data.</text>
</comment>
<reference evidence="1 2" key="1">
    <citation type="journal article" date="2021" name="Hortic Res">
        <title>High-quality reference genome and annotation aids understanding of berry development for evergreen blueberry (Vaccinium darrowii).</title>
        <authorList>
            <person name="Yu J."/>
            <person name="Hulse-Kemp A.M."/>
            <person name="Babiker E."/>
            <person name="Staton M."/>
        </authorList>
    </citation>
    <scope>NUCLEOTIDE SEQUENCE [LARGE SCALE GENOMIC DNA]</scope>
    <source>
        <strain evidence="2">cv. NJ 8807/NJ 8810</strain>
        <tissue evidence="1">Young leaf</tissue>
    </source>
</reference>
<sequence>MGPEVLSKFVGATEKNARDLFAGAEQDQRTLGDQSELRVVIFDEIDAICKLSRNKSATCVAVSSYLFPMRLPLVAYLLMITIMAIPICQE</sequence>
<organism evidence="1 2">
    <name type="scientific">Vaccinium darrowii</name>
    <dbReference type="NCBI Taxonomy" id="229202"/>
    <lineage>
        <taxon>Eukaryota</taxon>
        <taxon>Viridiplantae</taxon>
        <taxon>Streptophyta</taxon>
        <taxon>Embryophyta</taxon>
        <taxon>Tracheophyta</taxon>
        <taxon>Spermatophyta</taxon>
        <taxon>Magnoliopsida</taxon>
        <taxon>eudicotyledons</taxon>
        <taxon>Gunneridae</taxon>
        <taxon>Pentapetalae</taxon>
        <taxon>asterids</taxon>
        <taxon>Ericales</taxon>
        <taxon>Ericaceae</taxon>
        <taxon>Vaccinioideae</taxon>
        <taxon>Vaccinieae</taxon>
        <taxon>Vaccinium</taxon>
    </lineage>
</organism>
<dbReference type="EMBL" id="CM037159">
    <property type="protein sequence ID" value="KAH7866465.1"/>
    <property type="molecule type" value="Genomic_DNA"/>
</dbReference>
<keyword evidence="2" id="KW-1185">Reference proteome</keyword>
<name>A0ACB7ZMY5_9ERIC</name>
<evidence type="ECO:0000313" key="1">
    <source>
        <dbReference type="EMBL" id="KAH7866465.1"/>
    </source>
</evidence>
<gene>
    <name evidence="1" type="ORF">Vadar_020705</name>
</gene>